<dbReference type="Proteomes" id="UP000184212">
    <property type="component" value="Unassembled WGS sequence"/>
</dbReference>
<feature type="transmembrane region" description="Helical" evidence="8">
    <location>
        <begin position="151"/>
        <end position="168"/>
    </location>
</feature>
<dbReference type="OrthoDB" id="9793390at2"/>
<evidence type="ECO:0000256" key="5">
    <source>
        <dbReference type="ARBA" id="ARBA00022692"/>
    </source>
</evidence>
<evidence type="ECO:0000313" key="10">
    <source>
        <dbReference type="Proteomes" id="UP000184212"/>
    </source>
</evidence>
<dbReference type="GO" id="GO:0055085">
    <property type="term" value="P:transmembrane transport"/>
    <property type="evidence" value="ECO:0007669"/>
    <property type="project" value="TreeGrafter"/>
</dbReference>
<evidence type="ECO:0000256" key="6">
    <source>
        <dbReference type="ARBA" id="ARBA00022989"/>
    </source>
</evidence>
<reference evidence="9 10" key="1">
    <citation type="submission" date="2016-11" db="EMBL/GenBank/DDBJ databases">
        <authorList>
            <person name="Jaros S."/>
            <person name="Januszkiewicz K."/>
            <person name="Wedrychowicz H."/>
        </authorList>
    </citation>
    <scope>NUCLEOTIDE SEQUENCE [LARGE SCALE GENOMIC DNA]</scope>
    <source>
        <strain evidence="9 10">DSM 24574</strain>
    </source>
</reference>
<dbReference type="RefSeq" id="WP_073140317.1">
    <property type="nucleotide sequence ID" value="NZ_FQWQ01000004.1"/>
</dbReference>
<evidence type="ECO:0000313" key="9">
    <source>
        <dbReference type="EMBL" id="SHH75694.1"/>
    </source>
</evidence>
<dbReference type="Pfam" id="PF01594">
    <property type="entry name" value="AI-2E_transport"/>
    <property type="match status" value="1"/>
</dbReference>
<comment type="subcellular location">
    <subcellularLocation>
        <location evidence="1">Cell membrane</location>
        <topology evidence="1">Multi-pass membrane protein</topology>
    </subcellularLocation>
</comment>
<evidence type="ECO:0000256" key="2">
    <source>
        <dbReference type="ARBA" id="ARBA00009773"/>
    </source>
</evidence>
<evidence type="ECO:0000256" key="7">
    <source>
        <dbReference type="ARBA" id="ARBA00023136"/>
    </source>
</evidence>
<feature type="transmembrane region" description="Helical" evidence="8">
    <location>
        <begin position="299"/>
        <end position="332"/>
    </location>
</feature>
<feature type="transmembrane region" description="Helical" evidence="8">
    <location>
        <begin position="230"/>
        <end position="256"/>
    </location>
</feature>
<accession>A0A1M5VKX3</accession>
<evidence type="ECO:0000256" key="1">
    <source>
        <dbReference type="ARBA" id="ARBA00004651"/>
    </source>
</evidence>
<keyword evidence="5 8" id="KW-0812">Transmembrane</keyword>
<organism evidence="9 10">
    <name type="scientific">Chryseolinea serpens</name>
    <dbReference type="NCBI Taxonomy" id="947013"/>
    <lineage>
        <taxon>Bacteria</taxon>
        <taxon>Pseudomonadati</taxon>
        <taxon>Bacteroidota</taxon>
        <taxon>Cytophagia</taxon>
        <taxon>Cytophagales</taxon>
        <taxon>Fulvivirgaceae</taxon>
        <taxon>Chryseolinea</taxon>
    </lineage>
</organism>
<comment type="similarity">
    <text evidence="2">Belongs to the autoinducer-2 exporter (AI-2E) (TC 2.A.86) family.</text>
</comment>
<evidence type="ECO:0000256" key="4">
    <source>
        <dbReference type="ARBA" id="ARBA00022475"/>
    </source>
</evidence>
<feature type="transmembrane region" description="Helical" evidence="8">
    <location>
        <begin position="202"/>
        <end position="224"/>
    </location>
</feature>
<keyword evidence="10" id="KW-1185">Reference proteome</keyword>
<sequence length="381" mass="41527">MTSQTEPFYKKLSLNLISLALLGAALYIGQGILVPLFFAILLATLLLPVTNFLQRIRFPKVPAIILAIFISLALIAGVIYLLSTQVANFLEDSDAIKTRLNSLIHSLQGWINTTFHISTGKQNQYLKDTAENMKDSGAGIVGQTVVNITEALSYVVFLPVYTFLLLFYKDLIKRFIVSVFESTKEENVVDILHESRTIGQHYILGLLTDMTLVFALNSVGFLILGIKYPIFLALVGALLNLVPYIGMLVANVFCMLITLITSENLSDVVWVAVILAIVQFIDNNFMMPLIVGNRVRINALVTIVGVIIGGALCGISGMFLAIPGIAVLKVIFDRVESLKPWGMLLGDDTDNKESKIAAAVTGKASKVPKAPKVAAPKPSKD</sequence>
<feature type="transmembrane region" description="Helical" evidence="8">
    <location>
        <begin position="268"/>
        <end position="287"/>
    </location>
</feature>
<dbReference type="AlphaFoldDB" id="A0A1M5VKX3"/>
<dbReference type="EMBL" id="FQWQ01000004">
    <property type="protein sequence ID" value="SHH75694.1"/>
    <property type="molecule type" value="Genomic_DNA"/>
</dbReference>
<keyword evidence="4" id="KW-1003">Cell membrane</keyword>
<dbReference type="PANTHER" id="PTHR21716:SF53">
    <property type="entry name" value="PERMEASE PERM-RELATED"/>
    <property type="match status" value="1"/>
</dbReference>
<keyword evidence="6 8" id="KW-1133">Transmembrane helix</keyword>
<name>A0A1M5VKX3_9BACT</name>
<gene>
    <name evidence="9" type="ORF">SAMN04488109_5175</name>
</gene>
<dbReference type="GO" id="GO:0005886">
    <property type="term" value="C:plasma membrane"/>
    <property type="evidence" value="ECO:0007669"/>
    <property type="project" value="UniProtKB-SubCell"/>
</dbReference>
<dbReference type="PANTHER" id="PTHR21716">
    <property type="entry name" value="TRANSMEMBRANE PROTEIN"/>
    <property type="match status" value="1"/>
</dbReference>
<evidence type="ECO:0000256" key="3">
    <source>
        <dbReference type="ARBA" id="ARBA00022448"/>
    </source>
</evidence>
<dbReference type="InterPro" id="IPR002549">
    <property type="entry name" value="AI-2E-like"/>
</dbReference>
<dbReference type="STRING" id="947013.SAMN04488109_5175"/>
<proteinExistence type="inferred from homology"/>
<protein>
    <submittedName>
        <fullName evidence="9">Predicted PurR-regulated permease PerM</fullName>
    </submittedName>
</protein>
<keyword evidence="7 8" id="KW-0472">Membrane</keyword>
<evidence type="ECO:0000256" key="8">
    <source>
        <dbReference type="SAM" id="Phobius"/>
    </source>
</evidence>
<keyword evidence="3" id="KW-0813">Transport</keyword>
<feature type="transmembrane region" description="Helical" evidence="8">
    <location>
        <begin position="12"/>
        <end position="30"/>
    </location>
</feature>
<feature type="transmembrane region" description="Helical" evidence="8">
    <location>
        <begin position="61"/>
        <end position="82"/>
    </location>
</feature>